<dbReference type="GO" id="GO:0005634">
    <property type="term" value="C:nucleus"/>
    <property type="evidence" value="ECO:0007669"/>
    <property type="project" value="TreeGrafter"/>
</dbReference>
<feature type="region of interest" description="Disordered" evidence="5">
    <location>
        <begin position="1"/>
        <end position="75"/>
    </location>
</feature>
<evidence type="ECO:0000256" key="3">
    <source>
        <dbReference type="ARBA" id="ARBA00022840"/>
    </source>
</evidence>
<dbReference type="GO" id="GO:0006298">
    <property type="term" value="P:mismatch repair"/>
    <property type="evidence" value="ECO:0007669"/>
    <property type="project" value="InterPro"/>
</dbReference>
<feature type="compositionally biased region" description="Basic residues" evidence="5">
    <location>
        <begin position="7"/>
        <end position="21"/>
    </location>
</feature>
<dbReference type="Gene3D" id="1.10.1420.10">
    <property type="match status" value="1"/>
</dbReference>
<comment type="similarity">
    <text evidence="1">Belongs to the DNA mismatch repair MutS family.</text>
</comment>
<feature type="compositionally biased region" description="Acidic residues" evidence="5">
    <location>
        <begin position="57"/>
        <end position="71"/>
    </location>
</feature>
<keyword evidence="4" id="KW-0238">DNA-binding</keyword>
<organism evidence="7 8">
    <name type="scientific">Gloeophyllum trabeum (strain ATCC 11539 / FP-39264 / Madison 617)</name>
    <name type="common">Brown rot fungus</name>
    <dbReference type="NCBI Taxonomy" id="670483"/>
    <lineage>
        <taxon>Eukaryota</taxon>
        <taxon>Fungi</taxon>
        <taxon>Dikarya</taxon>
        <taxon>Basidiomycota</taxon>
        <taxon>Agaricomycotina</taxon>
        <taxon>Agaricomycetes</taxon>
        <taxon>Gloeophyllales</taxon>
        <taxon>Gloeophyllaceae</taxon>
        <taxon>Gloeophyllum</taxon>
    </lineage>
</organism>
<dbReference type="InterPro" id="IPR000432">
    <property type="entry name" value="DNA_mismatch_repair_MutS_C"/>
</dbReference>
<dbReference type="GO" id="GO:0005524">
    <property type="term" value="F:ATP binding"/>
    <property type="evidence" value="ECO:0007669"/>
    <property type="project" value="UniProtKB-KW"/>
</dbReference>
<dbReference type="Pfam" id="PF05192">
    <property type="entry name" value="MutS_III"/>
    <property type="match status" value="1"/>
</dbReference>
<dbReference type="SUPFAM" id="SSF48334">
    <property type="entry name" value="DNA repair protein MutS, domain III"/>
    <property type="match status" value="1"/>
</dbReference>
<gene>
    <name evidence="7" type="ORF">GLOTRDRAFT_106172</name>
</gene>
<dbReference type="Proteomes" id="UP000030669">
    <property type="component" value="Unassembled WGS sequence"/>
</dbReference>
<dbReference type="InterPro" id="IPR045076">
    <property type="entry name" value="MutS"/>
</dbReference>
<evidence type="ECO:0000313" key="7">
    <source>
        <dbReference type="EMBL" id="EPQ54474.1"/>
    </source>
</evidence>
<dbReference type="InterPro" id="IPR007696">
    <property type="entry name" value="DNA_mismatch_repair_MutS_core"/>
</dbReference>
<name>S7RNX3_GLOTA</name>
<dbReference type="InterPro" id="IPR017261">
    <property type="entry name" value="DNA_mismatch_repair_MutS/MSH"/>
</dbReference>
<evidence type="ECO:0000256" key="1">
    <source>
        <dbReference type="ARBA" id="ARBA00006271"/>
    </source>
</evidence>
<dbReference type="PIRSF" id="PIRSF037677">
    <property type="entry name" value="DNA_mis_repair_Msh6"/>
    <property type="match status" value="1"/>
</dbReference>
<dbReference type="SUPFAM" id="SSF52540">
    <property type="entry name" value="P-loop containing nucleoside triphosphate hydrolases"/>
    <property type="match status" value="1"/>
</dbReference>
<proteinExistence type="inferred from homology"/>
<dbReference type="CDD" id="cd03281">
    <property type="entry name" value="ABC_MSH5_euk"/>
    <property type="match status" value="1"/>
</dbReference>
<dbReference type="Pfam" id="PF00488">
    <property type="entry name" value="MutS_V"/>
    <property type="match status" value="1"/>
</dbReference>
<dbReference type="RefSeq" id="XP_007866780.1">
    <property type="nucleotide sequence ID" value="XM_007868589.1"/>
</dbReference>
<dbReference type="GeneID" id="19298757"/>
<keyword evidence="3" id="KW-0067">ATP-binding</keyword>
<dbReference type="PANTHER" id="PTHR11361:SF20">
    <property type="entry name" value="MUTS PROTEIN HOMOLOG 5"/>
    <property type="match status" value="1"/>
</dbReference>
<dbReference type="eggNOG" id="KOG0221">
    <property type="taxonomic scope" value="Eukaryota"/>
</dbReference>
<dbReference type="OrthoDB" id="29596at2759"/>
<dbReference type="STRING" id="670483.S7RNX3"/>
<dbReference type="PANTHER" id="PTHR11361">
    <property type="entry name" value="DNA MISMATCH REPAIR PROTEIN MUTS FAMILY MEMBER"/>
    <property type="match status" value="1"/>
</dbReference>
<sequence>MPGHEKHATKKGPRFSGRKRGAAILESDHVDKDTSTAGFPREADDGRKRVRWGSEVEQNDEDEPSDDDEDSSTPQKASSFTLAICLTTCCQFGRLAGAHYDPLRSTIYVLEDTPDNGHFDMAQTLLDQVNPDIILTNSKTDDNYMDLLRSAMDNSGGVFQIRPHKDFTSAKGRDRLLSLQFLSELSMEDDVRSAQDSDSSASDARNAYNFMRRRRDITGDPLMKKWNASIRLCNFASLDTSPLCLACIGALIDHLVRERAISELEDEGIGGLDIRGIEPVALEEVMQINADALYSLQIFENESHASIHSDKTKEGLSLYGILNNTKTSLGRSLLRTWCLRPSLSLETINARHDAVACFLRPENLGTANSMHNLLKGIKNVPKILSSMKAGKAGISEWQCLVKFTFYSALLRDAVSELYQGTTAPIVSKLIAALDIFNFREVGTLVNDTIDWEESTSAGRVCVRANVDEDLDNRKRIYHGIDDVLSRVAEQICHTVPPDYATSLNVVYFPQLGFLICIPMLEQWKNNEEITEIEGWSFQVSSNAHVYFKSKEMHDMDTHIGDLHSAIVDREIEIVQVLLEKILPHYDIMAKACDTCAELDCLLSFAQASRAFDYRRPRMTDKNIVDIKMGRHPLQEQVVDTFVPNDTLLVGGLGLGVPSCTSEVSDDDTMEDESSSVHSVLVCTGANACGKSVYLKQAALIQYMAQVRRFVPAEAAKLGVADKIFTRIQTRESVSRVQSAFMIDLNQVSVALRNCTSRSLILLDEFGKGTVHTDGAGLLYGVLKHFINSGADCPKVLATTHFHELFAENLLDPHSLPITFVHMQVMITSSSGEILEAGTPDETKDEDTQDLRMVGPGEKITYLYRVAQGLALDSHAAKCAEIFGVPRRVVQRAQYVTQLLSTHSLGKLLDEDMTEAERADLEEAEAVCRRFLAWDFTERDPARKGSVKERLAEVLGKPLEEE</sequence>
<dbReference type="SMART" id="SM00533">
    <property type="entry name" value="MUTSd"/>
    <property type="match status" value="1"/>
</dbReference>
<evidence type="ECO:0000256" key="5">
    <source>
        <dbReference type="SAM" id="MobiDB-lite"/>
    </source>
</evidence>
<dbReference type="KEGG" id="gtr:GLOTRDRAFT_106172"/>
<dbReference type="GO" id="GO:0140664">
    <property type="term" value="F:ATP-dependent DNA damage sensor activity"/>
    <property type="evidence" value="ECO:0007669"/>
    <property type="project" value="InterPro"/>
</dbReference>
<dbReference type="SMART" id="SM00534">
    <property type="entry name" value="MUTSac"/>
    <property type="match status" value="1"/>
</dbReference>
<dbReference type="EMBL" id="KB469303">
    <property type="protein sequence ID" value="EPQ54474.1"/>
    <property type="molecule type" value="Genomic_DNA"/>
</dbReference>
<reference evidence="7 8" key="1">
    <citation type="journal article" date="2012" name="Science">
        <title>The Paleozoic origin of enzymatic lignin decomposition reconstructed from 31 fungal genomes.</title>
        <authorList>
            <person name="Floudas D."/>
            <person name="Binder M."/>
            <person name="Riley R."/>
            <person name="Barry K."/>
            <person name="Blanchette R.A."/>
            <person name="Henrissat B."/>
            <person name="Martinez A.T."/>
            <person name="Otillar R."/>
            <person name="Spatafora J.W."/>
            <person name="Yadav J.S."/>
            <person name="Aerts A."/>
            <person name="Benoit I."/>
            <person name="Boyd A."/>
            <person name="Carlson A."/>
            <person name="Copeland A."/>
            <person name="Coutinho P.M."/>
            <person name="de Vries R.P."/>
            <person name="Ferreira P."/>
            <person name="Findley K."/>
            <person name="Foster B."/>
            <person name="Gaskell J."/>
            <person name="Glotzer D."/>
            <person name="Gorecki P."/>
            <person name="Heitman J."/>
            <person name="Hesse C."/>
            <person name="Hori C."/>
            <person name="Igarashi K."/>
            <person name="Jurgens J.A."/>
            <person name="Kallen N."/>
            <person name="Kersten P."/>
            <person name="Kohler A."/>
            <person name="Kuees U."/>
            <person name="Kumar T.K.A."/>
            <person name="Kuo A."/>
            <person name="LaButti K."/>
            <person name="Larrondo L.F."/>
            <person name="Lindquist E."/>
            <person name="Ling A."/>
            <person name="Lombard V."/>
            <person name="Lucas S."/>
            <person name="Lundell T."/>
            <person name="Martin R."/>
            <person name="McLaughlin D.J."/>
            <person name="Morgenstern I."/>
            <person name="Morin E."/>
            <person name="Murat C."/>
            <person name="Nagy L.G."/>
            <person name="Nolan M."/>
            <person name="Ohm R.A."/>
            <person name="Patyshakuliyeva A."/>
            <person name="Rokas A."/>
            <person name="Ruiz-Duenas F.J."/>
            <person name="Sabat G."/>
            <person name="Salamov A."/>
            <person name="Samejima M."/>
            <person name="Schmutz J."/>
            <person name="Slot J.C."/>
            <person name="St John F."/>
            <person name="Stenlid J."/>
            <person name="Sun H."/>
            <person name="Sun S."/>
            <person name="Syed K."/>
            <person name="Tsang A."/>
            <person name="Wiebenga A."/>
            <person name="Young D."/>
            <person name="Pisabarro A."/>
            <person name="Eastwood D.C."/>
            <person name="Martin F."/>
            <person name="Cullen D."/>
            <person name="Grigoriev I.V."/>
            <person name="Hibbett D.S."/>
        </authorList>
    </citation>
    <scope>NUCLEOTIDE SEQUENCE [LARGE SCALE GENOMIC DNA]</scope>
    <source>
        <strain evidence="7 8">ATCC 11539</strain>
    </source>
</reference>
<feature type="domain" description="DNA mismatch repair proteins mutS family" evidence="6">
    <location>
        <begin position="758"/>
        <end position="774"/>
    </location>
</feature>
<dbReference type="OMA" id="CSVYFMP"/>
<dbReference type="Gene3D" id="3.40.50.300">
    <property type="entry name" value="P-loop containing nucleotide triphosphate hydrolases"/>
    <property type="match status" value="1"/>
</dbReference>
<dbReference type="PROSITE" id="PS00486">
    <property type="entry name" value="DNA_MISMATCH_REPAIR_2"/>
    <property type="match status" value="1"/>
</dbReference>
<accession>S7RNX3</accession>
<dbReference type="HOGENOM" id="CLU_002472_8_0_1"/>
<keyword evidence="8" id="KW-1185">Reference proteome</keyword>
<dbReference type="GO" id="GO:0051026">
    <property type="term" value="P:chiasma assembly"/>
    <property type="evidence" value="ECO:0007669"/>
    <property type="project" value="TreeGrafter"/>
</dbReference>
<dbReference type="AlphaFoldDB" id="S7RNX3"/>
<keyword evidence="2" id="KW-0547">Nucleotide-binding</keyword>
<protein>
    <recommendedName>
        <fullName evidence="6">DNA mismatch repair proteins mutS family domain-containing protein</fullName>
    </recommendedName>
</protein>
<dbReference type="InterPro" id="IPR027417">
    <property type="entry name" value="P-loop_NTPase"/>
</dbReference>
<evidence type="ECO:0000256" key="4">
    <source>
        <dbReference type="ARBA" id="ARBA00023125"/>
    </source>
</evidence>
<evidence type="ECO:0000259" key="6">
    <source>
        <dbReference type="PROSITE" id="PS00486"/>
    </source>
</evidence>
<dbReference type="InterPro" id="IPR036187">
    <property type="entry name" value="DNA_mismatch_repair_MutS_sf"/>
</dbReference>
<evidence type="ECO:0000256" key="2">
    <source>
        <dbReference type="ARBA" id="ARBA00022741"/>
    </source>
</evidence>
<evidence type="ECO:0000313" key="8">
    <source>
        <dbReference type="Proteomes" id="UP000030669"/>
    </source>
</evidence>
<dbReference type="GO" id="GO:0030983">
    <property type="term" value="F:mismatched DNA binding"/>
    <property type="evidence" value="ECO:0007669"/>
    <property type="project" value="InterPro"/>
</dbReference>